<dbReference type="Gene3D" id="4.10.49.10">
    <property type="entry name" value="Cytochrome c oxidase subunit VIIc"/>
    <property type="match status" value="1"/>
</dbReference>
<evidence type="ECO:0000256" key="1">
    <source>
        <dbReference type="ARBA" id="ARBA00004434"/>
    </source>
</evidence>
<comment type="function">
    <text evidence="10">Component of the cytochrome c oxidase, the last enzyme in the mitochondrial electron transport chain which drives oxidative phosphorylation. The respiratory chain contains 3 multisubunit complexes succinate dehydrogenase (complex II, CII), ubiquinol-cytochrome c oxidoreductase (cytochrome b-c1 complex, complex III, CIII) and cytochrome c oxidase (complex IV, CIV), that cooperate to transfer electrons derived from NADH and succinate to molecular oxygen, creating an electrochemical gradient over the inner membrane that drives transmembrane transport and the ATP synthase. Cytochrome c oxidase is the component of the respiratory chain that catalyzes the reduction of oxygen to water. Electrons originating from reduced cytochrome c in the intermembrane space (IMS) are transferred via the dinuclear copper A center (CU(A)) of subunit 2 and heme A of subunit 1 to the active site in subunit 1, a binuclear center (BNC) formed by heme A3 and copper B (CU(B)). The BNC reduces molecular oxygen to 2 water molecules using 4 electrons from cytochrome c in the IMS and 4 protons from the mitochondrial matrix.</text>
</comment>
<reference evidence="11" key="1">
    <citation type="submission" date="2020-07" db="EMBL/GenBank/DDBJ databases">
        <title>Draft Genome Sequence of a Deep-Sea Yeast, Naganishia (Cryptococcus) liquefaciens strain N6.</title>
        <authorList>
            <person name="Han Y.W."/>
            <person name="Kajitani R."/>
            <person name="Morimoto H."/>
            <person name="Parhat M."/>
            <person name="Tsubouchi H."/>
            <person name="Bakenova O."/>
            <person name="Ogata M."/>
            <person name="Argunhan B."/>
            <person name="Aoki R."/>
            <person name="Kajiwara S."/>
            <person name="Itoh T."/>
            <person name="Iwasaki H."/>
        </authorList>
    </citation>
    <scope>NUCLEOTIDE SEQUENCE</scope>
    <source>
        <strain evidence="11">N6</strain>
    </source>
</reference>
<dbReference type="AlphaFoldDB" id="A0A8H3TXH7"/>
<evidence type="ECO:0000256" key="7">
    <source>
        <dbReference type="ARBA" id="ARBA00022989"/>
    </source>
</evidence>
<dbReference type="InterPro" id="IPR036636">
    <property type="entry name" value="COX7C/Cox8_sf"/>
</dbReference>
<dbReference type="PANTHER" id="PTHR13313">
    <property type="entry name" value="CYTOCHROME C OXIDASE SUBUNIT VIIC"/>
    <property type="match status" value="1"/>
</dbReference>
<gene>
    <name evidence="11" type="ORF">NliqN6_5803</name>
</gene>
<evidence type="ECO:0000256" key="9">
    <source>
        <dbReference type="ARBA" id="ARBA00023136"/>
    </source>
</evidence>
<comment type="caution">
    <text evidence="11">The sequence shown here is derived from an EMBL/GenBank/DDBJ whole genome shotgun (WGS) entry which is preliminary data.</text>
</comment>
<evidence type="ECO:0000256" key="2">
    <source>
        <dbReference type="ARBA" id="ARBA00004673"/>
    </source>
</evidence>
<evidence type="ECO:0000256" key="5">
    <source>
        <dbReference type="ARBA" id="ARBA00022792"/>
    </source>
</evidence>
<dbReference type="Pfam" id="PF02935">
    <property type="entry name" value="COX7C"/>
    <property type="match status" value="1"/>
</dbReference>
<dbReference type="GO" id="GO:0006123">
    <property type="term" value="P:mitochondrial electron transport, cytochrome c to oxygen"/>
    <property type="evidence" value="ECO:0007669"/>
    <property type="project" value="UniProtKB-UniRule"/>
</dbReference>
<evidence type="ECO:0000256" key="4">
    <source>
        <dbReference type="ARBA" id="ARBA00022692"/>
    </source>
</evidence>
<dbReference type="UniPathway" id="UPA00705"/>
<dbReference type="GO" id="GO:0005743">
    <property type="term" value="C:mitochondrial inner membrane"/>
    <property type="evidence" value="ECO:0007669"/>
    <property type="project" value="UniProtKB-SubCell"/>
</dbReference>
<accession>A0A8H3TXH7</accession>
<protein>
    <recommendedName>
        <fullName evidence="10">Cytochrome c oxidase subunit 8, mitochondrial</fullName>
    </recommendedName>
    <alternativeName>
        <fullName evidence="10">Cytochrome c oxidase polypeptide VIII</fullName>
    </alternativeName>
</protein>
<sequence length="76" mass="7930">MSILSRSAIRSSARVARVNAVQSRGMHFENVVGKTMPFSVKSKPMTGLKIAAFAVTGFGLPFVAAAHHIAKSSGSA</sequence>
<keyword evidence="6 10" id="KW-0809">Transit peptide</keyword>
<organism evidence="11 12">
    <name type="scientific">Naganishia liquefaciens</name>
    <dbReference type="NCBI Taxonomy" id="104408"/>
    <lineage>
        <taxon>Eukaryota</taxon>
        <taxon>Fungi</taxon>
        <taxon>Dikarya</taxon>
        <taxon>Basidiomycota</taxon>
        <taxon>Agaricomycotina</taxon>
        <taxon>Tremellomycetes</taxon>
        <taxon>Filobasidiales</taxon>
        <taxon>Filobasidiaceae</taxon>
        <taxon>Naganishia</taxon>
    </lineage>
</organism>
<comment type="similarity">
    <text evidence="3 10">Belongs to the cytochrome c oxidase VIIc family.</text>
</comment>
<keyword evidence="4 10" id="KW-0812">Transmembrane</keyword>
<keyword evidence="5 10" id="KW-0999">Mitochondrion inner membrane</keyword>
<dbReference type="Proteomes" id="UP000620104">
    <property type="component" value="Unassembled WGS sequence"/>
</dbReference>
<dbReference type="PANTHER" id="PTHR13313:SF0">
    <property type="entry name" value="CYTOCHROME C OXIDASE SUBUNIT 7C, MITOCHONDRIAL"/>
    <property type="match status" value="1"/>
</dbReference>
<name>A0A8H3TXH7_9TREE</name>
<comment type="pathway">
    <text evidence="2 10">Energy metabolism; oxidative phosphorylation.</text>
</comment>
<keyword evidence="12" id="KW-1185">Reference proteome</keyword>
<evidence type="ECO:0000256" key="6">
    <source>
        <dbReference type="ARBA" id="ARBA00022946"/>
    </source>
</evidence>
<evidence type="ECO:0000313" key="11">
    <source>
        <dbReference type="EMBL" id="GHJ89401.1"/>
    </source>
</evidence>
<proteinExistence type="inferred from homology"/>
<dbReference type="EMBL" id="BLZA01000043">
    <property type="protein sequence ID" value="GHJ89401.1"/>
    <property type="molecule type" value="Genomic_DNA"/>
</dbReference>
<dbReference type="OrthoDB" id="9974841at2759"/>
<evidence type="ECO:0000256" key="10">
    <source>
        <dbReference type="RuleBase" id="RU368123"/>
    </source>
</evidence>
<comment type="subunit">
    <text evidence="10">Component of the cytochrome c oxidase (complex IV, CIV), a multisubunit enzyme composed of a catalytic core of 3 subunits and several supernumerary subunits. The complex exists as a monomer or a dimer and forms supercomplexes (SCs) in the inner mitochondrial membrane with ubiquinol-cytochrome c oxidoreductase (cytochrome b-c1 complex, complex III, CIII).</text>
</comment>
<comment type="subcellular location">
    <subcellularLocation>
        <location evidence="1 10">Mitochondrion inner membrane</location>
        <topology evidence="1 10">Single-pass membrane protein</topology>
    </subcellularLocation>
</comment>
<evidence type="ECO:0000256" key="3">
    <source>
        <dbReference type="ARBA" id="ARBA00010514"/>
    </source>
</evidence>
<keyword evidence="7 10" id="KW-1133">Transmembrane helix</keyword>
<dbReference type="GO" id="GO:0045277">
    <property type="term" value="C:respiratory chain complex IV"/>
    <property type="evidence" value="ECO:0007669"/>
    <property type="project" value="UniProtKB-UniRule"/>
</dbReference>
<feature type="transmembrane region" description="Helical" evidence="10">
    <location>
        <begin position="50"/>
        <end position="70"/>
    </location>
</feature>
<keyword evidence="8 10" id="KW-0496">Mitochondrion</keyword>
<evidence type="ECO:0000313" key="12">
    <source>
        <dbReference type="Proteomes" id="UP000620104"/>
    </source>
</evidence>
<keyword evidence="9 10" id="KW-0472">Membrane</keyword>
<dbReference type="SUPFAM" id="SSF81427">
    <property type="entry name" value="Mitochondrial cytochrome c oxidase subunit VIIc (aka VIIIa)"/>
    <property type="match status" value="1"/>
</dbReference>
<evidence type="ECO:0000256" key="8">
    <source>
        <dbReference type="ARBA" id="ARBA00023128"/>
    </source>
</evidence>
<dbReference type="InterPro" id="IPR004202">
    <property type="entry name" value="COX7C/Cox8"/>
</dbReference>